<feature type="domain" description="DUF6504" evidence="2">
    <location>
        <begin position="111"/>
        <end position="203"/>
    </location>
</feature>
<reference evidence="4" key="1">
    <citation type="journal article" date="2019" name="Int. J. Syst. Evol. Microbiol.">
        <title>The Global Catalogue of Microorganisms (GCM) 10K type strain sequencing project: providing services to taxonomists for standard genome sequencing and annotation.</title>
        <authorList>
            <consortium name="The Broad Institute Genomics Platform"/>
            <consortium name="The Broad Institute Genome Sequencing Center for Infectious Disease"/>
            <person name="Wu L."/>
            <person name="Ma J."/>
        </authorList>
    </citation>
    <scope>NUCLEOTIDE SEQUENCE [LARGE SCALE GENOMIC DNA]</scope>
    <source>
        <strain evidence="4">JCM 17687</strain>
    </source>
</reference>
<protein>
    <recommendedName>
        <fullName evidence="2">DUF6504 domain-containing protein</fullName>
    </recommendedName>
</protein>
<feature type="region of interest" description="Disordered" evidence="1">
    <location>
        <begin position="1"/>
        <end position="111"/>
    </location>
</feature>
<evidence type="ECO:0000313" key="3">
    <source>
        <dbReference type="EMBL" id="GAA5028907.1"/>
    </source>
</evidence>
<sequence>MRRFRDSVQVRLREQQQEHEQEQQRSWEHSQEHSQERSREQLREQERSAVGAGRSGGGDRSARSARWRGANAQSVASGRAMPSGGPLRSLDGGSGGGVAGSRLDEESGTAEPAPEAFIWRGRLYVVRGVLAQWRERRAWWHDALEAEEAQVQPGQTLAAAAREQHVWRVEASPGWSFAPGVYDLAHDESARADDRWSLVRVAD</sequence>
<feature type="compositionally biased region" description="Basic and acidic residues" evidence="1">
    <location>
        <begin position="1"/>
        <end position="47"/>
    </location>
</feature>
<name>A0ABP9JDV2_9MICO</name>
<dbReference type="EMBL" id="BAABIW010000016">
    <property type="protein sequence ID" value="GAA5028907.1"/>
    <property type="molecule type" value="Genomic_DNA"/>
</dbReference>
<comment type="caution">
    <text evidence="3">The sequence shown here is derived from an EMBL/GenBank/DDBJ whole genome shotgun (WGS) entry which is preliminary data.</text>
</comment>
<feature type="compositionally biased region" description="Low complexity" evidence="1">
    <location>
        <begin position="82"/>
        <end position="91"/>
    </location>
</feature>
<evidence type="ECO:0000259" key="2">
    <source>
        <dbReference type="Pfam" id="PF20114"/>
    </source>
</evidence>
<accession>A0ABP9JDV2</accession>
<dbReference type="Pfam" id="PF20114">
    <property type="entry name" value="DUF6504"/>
    <property type="match status" value="1"/>
</dbReference>
<gene>
    <name evidence="3" type="ORF">GCM10023258_24910</name>
</gene>
<organism evidence="3 4">
    <name type="scientific">Terrabacter aeriphilus</name>
    <dbReference type="NCBI Taxonomy" id="515662"/>
    <lineage>
        <taxon>Bacteria</taxon>
        <taxon>Bacillati</taxon>
        <taxon>Actinomycetota</taxon>
        <taxon>Actinomycetes</taxon>
        <taxon>Micrococcales</taxon>
        <taxon>Intrasporangiaceae</taxon>
        <taxon>Terrabacter</taxon>
    </lineage>
</organism>
<evidence type="ECO:0000256" key="1">
    <source>
        <dbReference type="SAM" id="MobiDB-lite"/>
    </source>
</evidence>
<dbReference type="Proteomes" id="UP001500427">
    <property type="component" value="Unassembled WGS sequence"/>
</dbReference>
<evidence type="ECO:0000313" key="4">
    <source>
        <dbReference type="Proteomes" id="UP001500427"/>
    </source>
</evidence>
<keyword evidence="4" id="KW-1185">Reference proteome</keyword>
<dbReference type="InterPro" id="IPR045443">
    <property type="entry name" value="DUF6504"/>
</dbReference>
<proteinExistence type="predicted"/>